<proteinExistence type="predicted"/>
<protein>
    <submittedName>
        <fullName evidence="1">Uncharacterized protein</fullName>
    </submittedName>
</protein>
<evidence type="ECO:0000313" key="1">
    <source>
        <dbReference type="EMBL" id="DBA19444.1"/>
    </source>
</evidence>
<accession>A0AAV2ZXI7</accession>
<dbReference type="AlphaFoldDB" id="A0AAV2ZXI7"/>
<keyword evidence="2" id="KW-1185">Reference proteome</keyword>
<comment type="caution">
    <text evidence="1">The sequence shown here is derived from an EMBL/GenBank/DDBJ whole genome shotgun (WGS) entry which is preliminary data.</text>
</comment>
<name>A0AAV2ZXI7_PYXAD</name>
<reference evidence="1" key="1">
    <citation type="thesis" date="2020" institute="ProQuest LLC" country="789 East Eisenhower Parkway, Ann Arbor, MI, USA">
        <title>Comparative Genomics and Chromosome Evolution.</title>
        <authorList>
            <person name="Mudd A.B."/>
        </authorList>
    </citation>
    <scope>NUCLEOTIDE SEQUENCE</scope>
    <source>
        <strain evidence="1">1538</strain>
        <tissue evidence="1">Blood</tissue>
    </source>
</reference>
<dbReference type="EMBL" id="DYDO01000008">
    <property type="protein sequence ID" value="DBA19444.1"/>
    <property type="molecule type" value="Genomic_DNA"/>
</dbReference>
<dbReference type="Proteomes" id="UP001181693">
    <property type="component" value="Unassembled WGS sequence"/>
</dbReference>
<gene>
    <name evidence="1" type="ORF">GDO54_015281</name>
</gene>
<evidence type="ECO:0000313" key="2">
    <source>
        <dbReference type="Proteomes" id="UP001181693"/>
    </source>
</evidence>
<organism evidence="1 2">
    <name type="scientific">Pyxicephalus adspersus</name>
    <name type="common">African bullfrog</name>
    <dbReference type="NCBI Taxonomy" id="30357"/>
    <lineage>
        <taxon>Eukaryota</taxon>
        <taxon>Metazoa</taxon>
        <taxon>Chordata</taxon>
        <taxon>Craniata</taxon>
        <taxon>Vertebrata</taxon>
        <taxon>Euteleostomi</taxon>
        <taxon>Amphibia</taxon>
        <taxon>Batrachia</taxon>
        <taxon>Anura</taxon>
        <taxon>Neobatrachia</taxon>
        <taxon>Ranoidea</taxon>
        <taxon>Pyxicephalidae</taxon>
        <taxon>Pyxicephalinae</taxon>
        <taxon>Pyxicephalus</taxon>
    </lineage>
</organism>
<sequence length="89" mass="9708">MGIIPVSMLLNKTFCLCMFSRFLICSHMSKVKASGILSCFIAVSLGLVSNAFLKSLEVLSEKDGYCSFVAFTISLYPSSIQSEDGGLYF</sequence>